<accession>A0ACB8T4Z4</accession>
<evidence type="ECO:0000313" key="2">
    <source>
        <dbReference type="Proteomes" id="UP000814140"/>
    </source>
</evidence>
<dbReference type="Proteomes" id="UP000814140">
    <property type="component" value="Unassembled WGS sequence"/>
</dbReference>
<gene>
    <name evidence="1" type="ORF">BV25DRAFT_366521</name>
</gene>
<proteinExistence type="predicted"/>
<keyword evidence="2" id="KW-1185">Reference proteome</keyword>
<evidence type="ECO:0000313" key="1">
    <source>
        <dbReference type="EMBL" id="KAI0063844.1"/>
    </source>
</evidence>
<reference evidence="1" key="1">
    <citation type="submission" date="2021-03" db="EMBL/GenBank/DDBJ databases">
        <authorList>
            <consortium name="DOE Joint Genome Institute"/>
            <person name="Ahrendt S."/>
            <person name="Looney B.P."/>
            <person name="Miyauchi S."/>
            <person name="Morin E."/>
            <person name="Drula E."/>
            <person name="Courty P.E."/>
            <person name="Chicoki N."/>
            <person name="Fauchery L."/>
            <person name="Kohler A."/>
            <person name="Kuo A."/>
            <person name="Labutti K."/>
            <person name="Pangilinan J."/>
            <person name="Lipzen A."/>
            <person name="Riley R."/>
            <person name="Andreopoulos W."/>
            <person name="He G."/>
            <person name="Johnson J."/>
            <person name="Barry K.W."/>
            <person name="Grigoriev I.V."/>
            <person name="Nagy L."/>
            <person name="Hibbett D."/>
            <person name="Henrissat B."/>
            <person name="Matheny P.B."/>
            <person name="Labbe J."/>
            <person name="Martin F."/>
        </authorList>
    </citation>
    <scope>NUCLEOTIDE SEQUENCE</scope>
    <source>
        <strain evidence="1">HHB10654</strain>
    </source>
</reference>
<sequence length="130" mass="14981">MVVMAFLLEFIIVWSRISNLTRRTLALNYVDSAAPRNLGASGRRGPHNIPIRPPRSPRTDDARTVDDAWDVRSQDSHDLYVSVHCPRETMTQPSSFTLLSQLSSHFHGPHLFYSVASTRRLRRRRRSNVR</sequence>
<reference evidence="1" key="2">
    <citation type="journal article" date="2022" name="New Phytol.">
        <title>Evolutionary transition to the ectomycorrhizal habit in the genomes of a hyperdiverse lineage of mushroom-forming fungi.</title>
        <authorList>
            <person name="Looney B."/>
            <person name="Miyauchi S."/>
            <person name="Morin E."/>
            <person name="Drula E."/>
            <person name="Courty P.E."/>
            <person name="Kohler A."/>
            <person name="Kuo A."/>
            <person name="LaButti K."/>
            <person name="Pangilinan J."/>
            <person name="Lipzen A."/>
            <person name="Riley R."/>
            <person name="Andreopoulos W."/>
            <person name="He G."/>
            <person name="Johnson J."/>
            <person name="Nolan M."/>
            <person name="Tritt A."/>
            <person name="Barry K.W."/>
            <person name="Grigoriev I.V."/>
            <person name="Nagy L.G."/>
            <person name="Hibbett D."/>
            <person name="Henrissat B."/>
            <person name="Matheny P.B."/>
            <person name="Labbe J."/>
            <person name="Martin F.M."/>
        </authorList>
    </citation>
    <scope>NUCLEOTIDE SEQUENCE</scope>
    <source>
        <strain evidence="1">HHB10654</strain>
    </source>
</reference>
<organism evidence="1 2">
    <name type="scientific">Artomyces pyxidatus</name>
    <dbReference type="NCBI Taxonomy" id="48021"/>
    <lineage>
        <taxon>Eukaryota</taxon>
        <taxon>Fungi</taxon>
        <taxon>Dikarya</taxon>
        <taxon>Basidiomycota</taxon>
        <taxon>Agaricomycotina</taxon>
        <taxon>Agaricomycetes</taxon>
        <taxon>Russulales</taxon>
        <taxon>Auriscalpiaceae</taxon>
        <taxon>Artomyces</taxon>
    </lineage>
</organism>
<protein>
    <submittedName>
        <fullName evidence="1">Uncharacterized protein</fullName>
    </submittedName>
</protein>
<name>A0ACB8T4Z4_9AGAM</name>
<dbReference type="EMBL" id="MU277201">
    <property type="protein sequence ID" value="KAI0063844.1"/>
    <property type="molecule type" value="Genomic_DNA"/>
</dbReference>
<comment type="caution">
    <text evidence="1">The sequence shown here is derived from an EMBL/GenBank/DDBJ whole genome shotgun (WGS) entry which is preliminary data.</text>
</comment>